<feature type="compositionally biased region" description="Polar residues" evidence="1">
    <location>
        <begin position="35"/>
        <end position="46"/>
    </location>
</feature>
<keyword evidence="3" id="KW-1185">Reference proteome</keyword>
<feature type="region of interest" description="Disordered" evidence="1">
    <location>
        <begin position="1"/>
        <end position="121"/>
    </location>
</feature>
<proteinExistence type="predicted"/>
<gene>
    <name evidence="2" type="ORF">AVEN_177317_1</name>
</gene>
<accession>A0A4Y2C7I7</accession>
<evidence type="ECO:0000256" key="1">
    <source>
        <dbReference type="SAM" id="MobiDB-lite"/>
    </source>
</evidence>
<feature type="compositionally biased region" description="Basic residues" evidence="1">
    <location>
        <begin position="55"/>
        <end position="65"/>
    </location>
</feature>
<evidence type="ECO:0000313" key="2">
    <source>
        <dbReference type="EMBL" id="GBL99284.1"/>
    </source>
</evidence>
<sequence length="121" mass="13837">MRDFIGTNFVPKSRNGAENAKSAEHGKDPKHSRETGTNGTCITKSFPTPEDVKPFRKAGPRRRSNRGKEETEFTSKTPGSRNKSRGRKSQRESKENTKRRCKREQKVKQNGRYFPVSTPVR</sequence>
<organism evidence="2 3">
    <name type="scientific">Araneus ventricosus</name>
    <name type="common">Orbweaver spider</name>
    <name type="synonym">Epeira ventricosa</name>
    <dbReference type="NCBI Taxonomy" id="182803"/>
    <lineage>
        <taxon>Eukaryota</taxon>
        <taxon>Metazoa</taxon>
        <taxon>Ecdysozoa</taxon>
        <taxon>Arthropoda</taxon>
        <taxon>Chelicerata</taxon>
        <taxon>Arachnida</taxon>
        <taxon>Araneae</taxon>
        <taxon>Araneomorphae</taxon>
        <taxon>Entelegynae</taxon>
        <taxon>Araneoidea</taxon>
        <taxon>Araneidae</taxon>
        <taxon>Araneus</taxon>
    </lineage>
</organism>
<feature type="compositionally biased region" description="Basic and acidic residues" evidence="1">
    <location>
        <begin position="21"/>
        <end position="34"/>
    </location>
</feature>
<reference evidence="2 3" key="1">
    <citation type="journal article" date="2019" name="Sci. Rep.">
        <title>Orb-weaving spider Araneus ventricosus genome elucidates the spidroin gene catalogue.</title>
        <authorList>
            <person name="Kono N."/>
            <person name="Nakamura H."/>
            <person name="Ohtoshi R."/>
            <person name="Moran D.A.P."/>
            <person name="Shinohara A."/>
            <person name="Yoshida Y."/>
            <person name="Fujiwara M."/>
            <person name="Mori M."/>
            <person name="Tomita M."/>
            <person name="Arakawa K."/>
        </authorList>
    </citation>
    <scope>NUCLEOTIDE SEQUENCE [LARGE SCALE GENOMIC DNA]</scope>
</reference>
<feature type="compositionally biased region" description="Basic and acidic residues" evidence="1">
    <location>
        <begin position="89"/>
        <end position="98"/>
    </location>
</feature>
<dbReference type="Proteomes" id="UP000499080">
    <property type="component" value="Unassembled WGS sequence"/>
</dbReference>
<dbReference type="OrthoDB" id="4327074at2759"/>
<protein>
    <submittedName>
        <fullName evidence="2">Uncharacterized protein</fullName>
    </submittedName>
</protein>
<name>A0A4Y2C7I7_ARAVE</name>
<dbReference type="AlphaFoldDB" id="A0A4Y2C7I7"/>
<dbReference type="EMBL" id="BGPR01000147">
    <property type="protein sequence ID" value="GBL99284.1"/>
    <property type="molecule type" value="Genomic_DNA"/>
</dbReference>
<evidence type="ECO:0000313" key="3">
    <source>
        <dbReference type="Proteomes" id="UP000499080"/>
    </source>
</evidence>
<comment type="caution">
    <text evidence="2">The sequence shown here is derived from an EMBL/GenBank/DDBJ whole genome shotgun (WGS) entry which is preliminary data.</text>
</comment>